<dbReference type="Proteomes" id="UP000671938">
    <property type="component" value="Segment"/>
</dbReference>
<protein>
    <submittedName>
        <fullName evidence="1">Uncharacterized protein</fullName>
    </submittedName>
</protein>
<organism evidence="1 2">
    <name type="scientific">Xanthomonas phage FoX1</name>
    <dbReference type="NCBI Taxonomy" id="2723897"/>
    <lineage>
        <taxon>Viruses</taxon>
        <taxon>Duplodnaviria</taxon>
        <taxon>Heunggongvirae</taxon>
        <taxon>Uroviricota</taxon>
        <taxon>Caudoviricetes</taxon>
        <taxon>Foxunavirus</taxon>
        <taxon>Foxunavirus fox1</taxon>
    </lineage>
</organism>
<name>A0A858NP94_9CAUD</name>
<evidence type="ECO:0000313" key="1">
    <source>
        <dbReference type="EMBL" id="QJB21762.1"/>
    </source>
</evidence>
<keyword evidence="2" id="KW-1185">Reference proteome</keyword>
<proteinExistence type="predicted"/>
<gene>
    <name evidence="1" type="ORF">XccvBFoX1_gp23</name>
</gene>
<sequence length="60" mass="6934">MAARFHRVFNQRWGRPKRAWTRSARPLLTWTSASVFWGNPSRRSAAWVRTLTACAVSTTN</sequence>
<reference evidence="2" key="1">
    <citation type="submission" date="2020-03" db="EMBL/GenBank/DDBJ databases">
        <title>Development of an integrated pest management strategy to control Xanthomonas campestris pv. campestris by using bacteriophages.</title>
        <authorList>
            <person name="Holtappels D."/>
            <person name="Rombouts S."/>
            <person name="Lavigne R."/>
            <person name="Wagemans J."/>
        </authorList>
    </citation>
    <scope>NUCLEOTIDE SEQUENCE [LARGE SCALE GENOMIC DNA]</scope>
</reference>
<evidence type="ECO:0000313" key="2">
    <source>
        <dbReference type="Proteomes" id="UP000671938"/>
    </source>
</evidence>
<dbReference type="EMBL" id="MT161381">
    <property type="protein sequence ID" value="QJB21762.1"/>
    <property type="molecule type" value="Genomic_DNA"/>
</dbReference>
<accession>A0A858NP94</accession>